<comment type="subcellular location">
    <subcellularLocation>
        <location evidence="2">Secreted</location>
        <location evidence="2">Extracellular space</location>
        <location evidence="2">Apoplast</location>
    </subcellularLocation>
</comment>
<gene>
    <name evidence="11" type="ORF">CQW23_18543</name>
</gene>
<dbReference type="SUPFAM" id="SSF49503">
    <property type="entry name" value="Cupredoxins"/>
    <property type="match status" value="1"/>
</dbReference>
<dbReference type="STRING" id="33114.A0A2G2W3C7"/>
<sequence>MRKAPYGGMHSEWDRATVHGAIVVYPKLGTYSYPFPRPAAELALVLGEWRKKNVELVYDQFISSGGEPIDSDAYTINGHPGDLYPCSDNDTFKLEVEYGKTYLLRMINSAMNEILFFAVAEHKLTVVGTDGSYTKPLTRDFITISPGLTYDCILEANQKPDRSSLMVRDYQRV</sequence>
<evidence type="ECO:0000313" key="12">
    <source>
        <dbReference type="Proteomes" id="UP000224567"/>
    </source>
</evidence>
<comment type="caution">
    <text evidence="11">The sequence shown here is derived from an EMBL/GenBank/DDBJ whole genome shotgun (WGS) entry which is preliminary data.</text>
</comment>
<dbReference type="InterPro" id="IPR045087">
    <property type="entry name" value="Cu-oxidase_fam"/>
</dbReference>
<dbReference type="InterPro" id="IPR001117">
    <property type="entry name" value="Cu-oxidase_2nd"/>
</dbReference>
<evidence type="ECO:0000256" key="6">
    <source>
        <dbReference type="ARBA" id="ARBA00022737"/>
    </source>
</evidence>
<comment type="catalytic activity">
    <reaction evidence="1">
        <text>4 hydroquinone + O2 = 4 benzosemiquinone + 2 H2O</text>
        <dbReference type="Rhea" id="RHEA:11276"/>
        <dbReference type="ChEBI" id="CHEBI:15377"/>
        <dbReference type="ChEBI" id="CHEBI:15379"/>
        <dbReference type="ChEBI" id="CHEBI:17594"/>
        <dbReference type="ChEBI" id="CHEBI:17977"/>
        <dbReference type="EC" id="1.10.3.2"/>
    </reaction>
</comment>
<keyword evidence="4" id="KW-0052">Apoplast</keyword>
<dbReference type="InterPro" id="IPR008972">
    <property type="entry name" value="Cupredoxin"/>
</dbReference>
<dbReference type="GO" id="GO:0046274">
    <property type="term" value="P:lignin catabolic process"/>
    <property type="evidence" value="ECO:0007669"/>
    <property type="project" value="UniProtKB-KW"/>
</dbReference>
<keyword evidence="12" id="KW-1185">Reference proteome</keyword>
<name>A0A2G2W3C7_CAPBA</name>
<dbReference type="PANTHER" id="PTHR11709:SF520">
    <property type="entry name" value="LACCASE"/>
    <property type="match status" value="1"/>
</dbReference>
<dbReference type="EMBL" id="MLFT02000008">
    <property type="protein sequence ID" value="PHT39689.1"/>
    <property type="molecule type" value="Genomic_DNA"/>
</dbReference>
<dbReference type="Pfam" id="PF00394">
    <property type="entry name" value="Cu-oxidase"/>
    <property type="match status" value="1"/>
</dbReference>
<keyword evidence="5" id="KW-0964">Secreted</keyword>
<keyword evidence="7" id="KW-0560">Oxidoreductase</keyword>
<evidence type="ECO:0000256" key="7">
    <source>
        <dbReference type="ARBA" id="ARBA00023002"/>
    </source>
</evidence>
<organism evidence="11 12">
    <name type="scientific">Capsicum baccatum</name>
    <name type="common">Peruvian pepper</name>
    <dbReference type="NCBI Taxonomy" id="33114"/>
    <lineage>
        <taxon>Eukaryota</taxon>
        <taxon>Viridiplantae</taxon>
        <taxon>Streptophyta</taxon>
        <taxon>Embryophyta</taxon>
        <taxon>Tracheophyta</taxon>
        <taxon>Spermatophyta</taxon>
        <taxon>Magnoliopsida</taxon>
        <taxon>eudicotyledons</taxon>
        <taxon>Gunneridae</taxon>
        <taxon>Pentapetalae</taxon>
        <taxon>asterids</taxon>
        <taxon>lamiids</taxon>
        <taxon>Solanales</taxon>
        <taxon>Solanaceae</taxon>
        <taxon>Solanoideae</taxon>
        <taxon>Capsiceae</taxon>
        <taxon>Capsicum</taxon>
    </lineage>
</organism>
<evidence type="ECO:0000256" key="9">
    <source>
        <dbReference type="ARBA" id="ARBA00023185"/>
    </source>
</evidence>
<dbReference type="EC" id="1.10.3.2" evidence="3"/>
<dbReference type="PANTHER" id="PTHR11709">
    <property type="entry name" value="MULTI-COPPER OXIDASE"/>
    <property type="match status" value="1"/>
</dbReference>
<evidence type="ECO:0000256" key="1">
    <source>
        <dbReference type="ARBA" id="ARBA00000349"/>
    </source>
</evidence>
<accession>A0A2G2W3C7</accession>
<reference evidence="11 12" key="1">
    <citation type="journal article" date="2017" name="Genome Biol.">
        <title>New reference genome sequences of hot pepper reveal the massive evolution of plant disease-resistance genes by retroduplication.</title>
        <authorList>
            <person name="Kim S."/>
            <person name="Park J."/>
            <person name="Yeom S.I."/>
            <person name="Kim Y.M."/>
            <person name="Seo E."/>
            <person name="Kim K.T."/>
            <person name="Kim M.S."/>
            <person name="Lee J.M."/>
            <person name="Cheong K."/>
            <person name="Shin H.S."/>
            <person name="Kim S.B."/>
            <person name="Han K."/>
            <person name="Lee J."/>
            <person name="Park M."/>
            <person name="Lee H.A."/>
            <person name="Lee H.Y."/>
            <person name="Lee Y."/>
            <person name="Oh S."/>
            <person name="Lee J.H."/>
            <person name="Choi E."/>
            <person name="Choi E."/>
            <person name="Lee S.E."/>
            <person name="Jeon J."/>
            <person name="Kim H."/>
            <person name="Choi G."/>
            <person name="Song H."/>
            <person name="Lee J."/>
            <person name="Lee S.C."/>
            <person name="Kwon J.K."/>
            <person name="Lee H.Y."/>
            <person name="Koo N."/>
            <person name="Hong Y."/>
            <person name="Kim R.W."/>
            <person name="Kang W.H."/>
            <person name="Huh J.H."/>
            <person name="Kang B.C."/>
            <person name="Yang T.J."/>
            <person name="Lee Y.H."/>
            <person name="Bennetzen J.L."/>
            <person name="Choi D."/>
        </authorList>
    </citation>
    <scope>NUCLEOTIDE SEQUENCE [LARGE SCALE GENOMIC DNA]</scope>
    <source>
        <strain evidence="12">cv. PBC81</strain>
    </source>
</reference>
<dbReference type="CDD" id="cd13875">
    <property type="entry name" value="CuRO_2_LCC_plant"/>
    <property type="match status" value="1"/>
</dbReference>
<evidence type="ECO:0000256" key="8">
    <source>
        <dbReference type="ARBA" id="ARBA00023008"/>
    </source>
</evidence>
<keyword evidence="8" id="KW-0186">Copper</keyword>
<dbReference type="AlphaFoldDB" id="A0A2G2W3C7"/>
<keyword evidence="9" id="KW-0439">Lignin degradation</keyword>
<protein>
    <recommendedName>
        <fullName evidence="3">laccase</fullName>
        <ecNumber evidence="3">1.10.3.2</ecNumber>
    </recommendedName>
</protein>
<reference evidence="12" key="2">
    <citation type="journal article" date="2017" name="J. Anim. Genet.">
        <title>Multiple reference genome sequences of hot pepper reveal the massive evolution of plant disease resistance genes by retroduplication.</title>
        <authorList>
            <person name="Kim S."/>
            <person name="Park J."/>
            <person name="Yeom S.-I."/>
            <person name="Kim Y.-M."/>
            <person name="Seo E."/>
            <person name="Kim K.-T."/>
            <person name="Kim M.-S."/>
            <person name="Lee J.M."/>
            <person name="Cheong K."/>
            <person name="Shin H.-S."/>
            <person name="Kim S.-B."/>
            <person name="Han K."/>
            <person name="Lee J."/>
            <person name="Park M."/>
            <person name="Lee H.-A."/>
            <person name="Lee H.-Y."/>
            <person name="Lee Y."/>
            <person name="Oh S."/>
            <person name="Lee J.H."/>
            <person name="Choi E."/>
            <person name="Choi E."/>
            <person name="Lee S.E."/>
            <person name="Jeon J."/>
            <person name="Kim H."/>
            <person name="Choi G."/>
            <person name="Song H."/>
            <person name="Lee J."/>
            <person name="Lee S.-C."/>
            <person name="Kwon J.-K."/>
            <person name="Lee H.-Y."/>
            <person name="Koo N."/>
            <person name="Hong Y."/>
            <person name="Kim R.W."/>
            <person name="Kang W.-H."/>
            <person name="Huh J.H."/>
            <person name="Kang B.-C."/>
            <person name="Yang T.-J."/>
            <person name="Lee Y.-H."/>
            <person name="Bennetzen J.L."/>
            <person name="Choi D."/>
        </authorList>
    </citation>
    <scope>NUCLEOTIDE SEQUENCE [LARGE SCALE GENOMIC DNA]</scope>
    <source>
        <strain evidence="12">cv. PBC81</strain>
    </source>
</reference>
<evidence type="ECO:0000256" key="2">
    <source>
        <dbReference type="ARBA" id="ARBA00004271"/>
    </source>
</evidence>
<dbReference type="Gene3D" id="2.60.40.420">
    <property type="entry name" value="Cupredoxins - blue copper proteins"/>
    <property type="match status" value="1"/>
</dbReference>
<keyword evidence="6" id="KW-0677">Repeat</keyword>
<evidence type="ECO:0000256" key="3">
    <source>
        <dbReference type="ARBA" id="ARBA00012297"/>
    </source>
</evidence>
<dbReference type="GO" id="GO:0052716">
    <property type="term" value="F:hydroquinone:oxygen oxidoreductase activity"/>
    <property type="evidence" value="ECO:0007669"/>
    <property type="project" value="UniProtKB-EC"/>
</dbReference>
<evidence type="ECO:0000259" key="10">
    <source>
        <dbReference type="Pfam" id="PF00394"/>
    </source>
</evidence>
<feature type="domain" description="Plastocyanin-like" evidence="10">
    <location>
        <begin position="43"/>
        <end position="162"/>
    </location>
</feature>
<dbReference type="InterPro" id="IPR034285">
    <property type="entry name" value="CuRO_2_LCC"/>
</dbReference>
<evidence type="ECO:0000256" key="4">
    <source>
        <dbReference type="ARBA" id="ARBA00022523"/>
    </source>
</evidence>
<evidence type="ECO:0000256" key="5">
    <source>
        <dbReference type="ARBA" id="ARBA00022525"/>
    </source>
</evidence>
<dbReference type="GO" id="GO:0048046">
    <property type="term" value="C:apoplast"/>
    <property type="evidence" value="ECO:0007669"/>
    <property type="project" value="UniProtKB-SubCell"/>
</dbReference>
<proteinExistence type="predicted"/>
<dbReference type="OrthoDB" id="2121828at2759"/>
<evidence type="ECO:0000313" key="11">
    <source>
        <dbReference type="EMBL" id="PHT39689.1"/>
    </source>
</evidence>
<dbReference type="Proteomes" id="UP000224567">
    <property type="component" value="Unassembled WGS sequence"/>
</dbReference>